<proteinExistence type="predicted"/>
<protein>
    <submittedName>
        <fullName evidence="2">Membrane protein</fullName>
    </submittedName>
</protein>
<organism evidence="2 3">
    <name type="scientific">Lysinibacillus capsici</name>
    <dbReference type="NCBI Taxonomy" id="2115968"/>
    <lineage>
        <taxon>Bacteria</taxon>
        <taxon>Bacillati</taxon>
        <taxon>Bacillota</taxon>
        <taxon>Bacilli</taxon>
        <taxon>Bacillales</taxon>
        <taxon>Bacillaceae</taxon>
        <taxon>Lysinibacillus</taxon>
    </lineage>
</organism>
<keyword evidence="1" id="KW-0812">Transmembrane</keyword>
<reference evidence="2 3" key="1">
    <citation type="submission" date="2018-06" db="EMBL/GenBank/DDBJ databases">
        <authorList>
            <consortium name="Pathogen Informatics"/>
            <person name="Doyle S."/>
        </authorList>
    </citation>
    <scope>NUCLEOTIDE SEQUENCE [LARGE SCALE GENOMIC DNA]</scope>
    <source>
        <strain evidence="2 3">NCTC7582</strain>
    </source>
</reference>
<keyword evidence="1" id="KW-1133">Transmembrane helix</keyword>
<accession>A0A2X1A252</accession>
<feature type="transmembrane region" description="Helical" evidence="1">
    <location>
        <begin position="44"/>
        <end position="61"/>
    </location>
</feature>
<keyword evidence="1" id="KW-0472">Membrane</keyword>
<dbReference type="RefSeq" id="WP_112118335.1">
    <property type="nucleotide sequence ID" value="NZ_JARTHO010000001.1"/>
</dbReference>
<sequence length="347" mass="39496">MMVLKSKQNIWLALLLVVLASNYTLYNTGFGTSLLPIETNGVVMGSLIDCIVVVPVLFMLYKGKFSLKQAILLAAAGCIAARFIIPMEHLQPYVAVTWAGFAIEGSIILLEIILVATLVRYLPKILGEVRRSSLPDLFSFSKAVEKHAPKYPVIQMICADLLVLYYGFASWKRQERQGLSLHKNSSYIAFQLMIIHGIAIETIGIHWWLHEKSMILSIVLLVFNIYSVIFFLADMQAIRLNPVYVTNDTLYLSLGLMKRTEIRFDHIAEIIEDKERLEGKLSKDTIDFIARDFGEAYPHFILKMKEPVEVTFMLGIKKHYSHIAIKADQVQEFRQMLVEGMAMSQHH</sequence>
<evidence type="ECO:0000313" key="3">
    <source>
        <dbReference type="Proteomes" id="UP000251431"/>
    </source>
</evidence>
<feature type="transmembrane region" description="Helical" evidence="1">
    <location>
        <begin position="188"/>
        <end position="208"/>
    </location>
</feature>
<feature type="transmembrane region" description="Helical" evidence="1">
    <location>
        <begin position="215"/>
        <end position="233"/>
    </location>
</feature>
<gene>
    <name evidence="2" type="ORF">NCTC7582_04306</name>
</gene>
<dbReference type="Proteomes" id="UP000251431">
    <property type="component" value="Unassembled WGS sequence"/>
</dbReference>
<dbReference type="EMBL" id="UAQE01000004">
    <property type="protein sequence ID" value="SPU38349.1"/>
    <property type="molecule type" value="Genomic_DNA"/>
</dbReference>
<feature type="transmembrane region" description="Helical" evidence="1">
    <location>
        <begin position="93"/>
        <end position="122"/>
    </location>
</feature>
<evidence type="ECO:0000313" key="2">
    <source>
        <dbReference type="EMBL" id="SPU38349.1"/>
    </source>
</evidence>
<feature type="transmembrane region" description="Helical" evidence="1">
    <location>
        <begin position="70"/>
        <end position="87"/>
    </location>
</feature>
<name>A0A2X1A252_9BACI</name>
<evidence type="ECO:0000256" key="1">
    <source>
        <dbReference type="SAM" id="Phobius"/>
    </source>
</evidence>
<dbReference type="AlphaFoldDB" id="A0A2X1A252"/>
<dbReference type="STRING" id="1421.A2J09_09975"/>